<proteinExistence type="predicted"/>
<evidence type="ECO:0000313" key="1">
    <source>
        <dbReference type="EMBL" id="AHG93587.1"/>
    </source>
</evidence>
<keyword evidence="1" id="KW-0614">Plasmid</keyword>
<dbReference type="KEGG" id="gba:J421_6052"/>
<geneLocation type="plasmid" evidence="1 2">
    <name>2</name>
</geneLocation>
<dbReference type="EMBL" id="CP007130">
    <property type="protein sequence ID" value="AHG93587.1"/>
    <property type="molecule type" value="Genomic_DNA"/>
</dbReference>
<dbReference type="InParanoid" id="W0RSY6"/>
<evidence type="ECO:0000313" key="2">
    <source>
        <dbReference type="Proteomes" id="UP000019151"/>
    </source>
</evidence>
<accession>W0RSY6</accession>
<protein>
    <recommendedName>
        <fullName evidence="3">Sulfotransferase domain-containing protein</fullName>
    </recommendedName>
</protein>
<keyword evidence="2" id="KW-1185">Reference proteome</keyword>
<dbReference type="InterPro" id="IPR027417">
    <property type="entry name" value="P-loop_NTPase"/>
</dbReference>
<dbReference type="HOGENOM" id="CLU_081266_0_0_0"/>
<dbReference type="AlphaFoldDB" id="W0RSY6"/>
<organism evidence="1 2">
    <name type="scientific">Gemmatirosa kalamazoonensis</name>
    <dbReference type="NCBI Taxonomy" id="861299"/>
    <lineage>
        <taxon>Bacteria</taxon>
        <taxon>Pseudomonadati</taxon>
        <taxon>Gemmatimonadota</taxon>
        <taxon>Gemmatimonadia</taxon>
        <taxon>Gemmatimonadales</taxon>
        <taxon>Gemmatimonadaceae</taxon>
        <taxon>Gemmatirosa</taxon>
    </lineage>
</organism>
<sequence length="300" mass="34513">MVINELELRVCGLQRSGNHAIITWIVEQFAGRPACFLNNVRHGDHDPYVVAPQRFAYGMDGVPQEAWRDTPKDLLVYSYEDDAKRLLPNATSLLASAFSPAFEARREAYLGRSARRLDVLILRDPANNFASRLKKLEKLTGVKDLPTIVAYWKELARAAIAVEERGDEDTVVVLYNRWFADRKYRQTLSRRLGGTFSDASLRHVSEIGGGSSFDKTAMSADLTYGDVFKHWRKLFRPQTYRRLGEYWKRLNGARQMKVMDRWKDFEQDPRLHDMLADPELQALSRRIFGERSAERATAGR</sequence>
<gene>
    <name evidence="1" type="ORF">J421_6052</name>
</gene>
<dbReference type="SUPFAM" id="SSF52540">
    <property type="entry name" value="P-loop containing nucleoside triphosphate hydrolases"/>
    <property type="match status" value="1"/>
</dbReference>
<name>W0RSY6_9BACT</name>
<reference evidence="1 2" key="1">
    <citation type="journal article" date="2014" name="Genome Announc.">
        <title>Genome Sequence and Methylome of Soil Bacterium Gemmatirosa kalamazoonensis KBS708T, a Member of the Rarely Cultivated Gemmatimonadetes Phylum.</title>
        <authorList>
            <person name="Debruyn J.M."/>
            <person name="Radosevich M."/>
            <person name="Wommack K.E."/>
            <person name="Polson S.W."/>
            <person name="Hauser L.J."/>
            <person name="Fawaz M.N."/>
            <person name="Korlach J."/>
            <person name="Tsai Y.C."/>
        </authorList>
    </citation>
    <scope>NUCLEOTIDE SEQUENCE [LARGE SCALE GENOMIC DNA]</scope>
    <source>
        <strain evidence="1 2">KBS708</strain>
        <plasmid evidence="2">Plasmid 2</plasmid>
    </source>
</reference>
<dbReference type="Proteomes" id="UP000019151">
    <property type="component" value="Plasmid 2"/>
</dbReference>
<evidence type="ECO:0008006" key="3">
    <source>
        <dbReference type="Google" id="ProtNLM"/>
    </source>
</evidence>
<dbReference type="eggNOG" id="ENOG502ZATH">
    <property type="taxonomic scope" value="Bacteria"/>
</dbReference>